<evidence type="ECO:0000313" key="20">
    <source>
        <dbReference type="EMBL" id="CAD7273618.1"/>
    </source>
</evidence>
<keyword evidence="10" id="KW-0560">Oxidoreductase</keyword>
<feature type="domain" description="CXXC-type" evidence="18">
    <location>
        <begin position="588"/>
        <end position="634"/>
    </location>
</feature>
<dbReference type="InterPro" id="IPR041070">
    <property type="entry name" value="JHD"/>
</dbReference>
<dbReference type="Gene3D" id="1.20.58.1360">
    <property type="match status" value="1"/>
</dbReference>
<comment type="catalytic activity">
    <reaction evidence="15">
        <text>N(6),N(6)-dimethyl-L-lysyl(36)-[histone H3] + 2 2-oxoglutarate + 2 O2 = L-lysyl(36)-[histone H3] + 2 formaldehyde + 2 succinate + 2 CO2</text>
        <dbReference type="Rhea" id="RHEA:42032"/>
        <dbReference type="Rhea" id="RHEA-COMP:9785"/>
        <dbReference type="Rhea" id="RHEA-COMP:9787"/>
        <dbReference type="ChEBI" id="CHEBI:15379"/>
        <dbReference type="ChEBI" id="CHEBI:16526"/>
        <dbReference type="ChEBI" id="CHEBI:16810"/>
        <dbReference type="ChEBI" id="CHEBI:16842"/>
        <dbReference type="ChEBI" id="CHEBI:29969"/>
        <dbReference type="ChEBI" id="CHEBI:30031"/>
        <dbReference type="ChEBI" id="CHEBI:61976"/>
        <dbReference type="EC" id="1.14.11.27"/>
    </reaction>
</comment>
<dbReference type="EMBL" id="OA882187">
    <property type="protein sequence ID" value="CAD7273618.1"/>
    <property type="molecule type" value="Genomic_DNA"/>
</dbReference>
<sequence>MEFGQDGLDDDMDQEPNDYNHVLHELQPGDPRRGFHGNGMHYSEETSSNNSGAVAPYPMVQDVPTVDTTAKEDVPVYAFNDYIATEAEAEAVVSPSVEMDFYEASPYQEPSLTEHPDAIVESTTKEDEEVGEQREYSEDEETSEDSASMWDDDEARDYNIRRKIFDAKFNTQFHLEMRGEDFNMAYVQENGFQTPIRFVCKDGLDLKVPSKCTVKDIRKAVGSERMVDVMNTDTQENLQMSMQKWHQYWRNPVKSKRLNVISLEFSKSELDKDVTAPAIVRQLDWTDRAWPRHLKSLQTEPTNMMGRMMYPKVQKYALMSVQGSYTDFHVDFGGTSVWYHLVSGRKVFLLIPPTSENLELYQKWSMSPEQSQYFFGEMVEQCSRIILEAGHTFMIPTGWIHAVYTPKDSVVFGGNFLHSFQTLMQCRIFNLEIATKVTKKFQFPFFVEMHWYVLARYVGVLMGKNHLQDSEVYPESSQEDPKFCPGVYLTSAELHALKVIVWFLYSLAPKDRCVPGLLKSPADLIRDIRFILTNYKVDRERAVTGHTVLLWTNEEAKNGQIVTNSKPQKRIALTEDELAAFKKARGKKRRRRLRCKACEACLRSDCGVCVFCVDMPKFGGRGRLRQACHERQCLNPSMRATSVCLLCNLKESKNGERLHECLSCSEMTHVRCSIELCPGEEGKVLDVVSSLWVCCKCMKNGSGLKEIERFERRNIVVSNEPVKVKKETFGKKCRRKQVKVSNKEKPGTSGLKTDKMDPDSAGLNS</sequence>
<dbReference type="PANTHER" id="PTHR23123">
    <property type="entry name" value="PHD/F-BOX CONTAINING PROTEIN"/>
    <property type="match status" value="1"/>
</dbReference>
<dbReference type="PROSITE" id="PS51184">
    <property type="entry name" value="JMJC"/>
    <property type="match status" value="1"/>
</dbReference>
<keyword evidence="12" id="KW-0805">Transcription regulation</keyword>
<protein>
    <recommendedName>
        <fullName evidence="4">[histone H3]-dimethyl-L-lysine(36) demethylase</fullName>
        <ecNumber evidence="4">1.14.11.27</ecNumber>
    </recommendedName>
</protein>
<keyword evidence="6 16" id="KW-0863">Zinc-finger</keyword>
<name>A0A7R9BEB9_9CRUS</name>
<evidence type="ECO:0000259" key="19">
    <source>
        <dbReference type="PROSITE" id="PS51184"/>
    </source>
</evidence>
<feature type="compositionally biased region" description="Basic and acidic residues" evidence="17">
    <location>
        <begin position="741"/>
        <end position="758"/>
    </location>
</feature>
<evidence type="ECO:0000256" key="14">
    <source>
        <dbReference type="ARBA" id="ARBA00023242"/>
    </source>
</evidence>
<dbReference type="GO" id="GO:0005634">
    <property type="term" value="C:nucleus"/>
    <property type="evidence" value="ECO:0007669"/>
    <property type="project" value="UniProtKB-SubCell"/>
</dbReference>
<dbReference type="SUPFAM" id="SSF51197">
    <property type="entry name" value="Clavaminate synthase-like"/>
    <property type="match status" value="1"/>
</dbReference>
<evidence type="ECO:0000256" key="3">
    <source>
        <dbReference type="ARBA" id="ARBA00008037"/>
    </source>
</evidence>
<dbReference type="Pfam" id="PF17811">
    <property type="entry name" value="JHD"/>
    <property type="match status" value="1"/>
</dbReference>
<reference evidence="20" key="1">
    <citation type="submission" date="2020-11" db="EMBL/GenBank/DDBJ databases">
        <authorList>
            <person name="Tran Van P."/>
        </authorList>
    </citation>
    <scope>NUCLEOTIDE SEQUENCE</scope>
</reference>
<evidence type="ECO:0000256" key="10">
    <source>
        <dbReference type="ARBA" id="ARBA00023002"/>
    </source>
</evidence>
<proteinExistence type="inferred from homology"/>
<evidence type="ECO:0000256" key="9">
    <source>
        <dbReference type="ARBA" id="ARBA00022964"/>
    </source>
</evidence>
<dbReference type="Gene3D" id="3.30.40.10">
    <property type="entry name" value="Zinc/RING finger domain, C3HC4 (zinc finger)"/>
    <property type="match status" value="1"/>
</dbReference>
<dbReference type="AlphaFoldDB" id="A0A7R9BEB9"/>
<dbReference type="InterPro" id="IPR002857">
    <property type="entry name" value="Znf_CXXC"/>
</dbReference>
<feature type="compositionally biased region" description="Acidic residues" evidence="17">
    <location>
        <begin position="7"/>
        <end position="16"/>
    </location>
</feature>
<feature type="compositionally biased region" description="Acidic residues" evidence="17">
    <location>
        <begin position="137"/>
        <end position="151"/>
    </location>
</feature>
<evidence type="ECO:0000256" key="6">
    <source>
        <dbReference type="ARBA" id="ARBA00022771"/>
    </source>
</evidence>
<dbReference type="Pfam" id="PF02008">
    <property type="entry name" value="zf-CXXC"/>
    <property type="match status" value="1"/>
</dbReference>
<evidence type="ECO:0000313" key="21">
    <source>
        <dbReference type="Proteomes" id="UP000678499"/>
    </source>
</evidence>
<evidence type="ECO:0000256" key="12">
    <source>
        <dbReference type="ARBA" id="ARBA00023015"/>
    </source>
</evidence>
<accession>A0A7R9BEB9</accession>
<dbReference type="PROSITE" id="PS51058">
    <property type="entry name" value="ZF_CXXC"/>
    <property type="match status" value="1"/>
</dbReference>
<dbReference type="Proteomes" id="UP000678499">
    <property type="component" value="Unassembled WGS sequence"/>
</dbReference>
<keyword evidence="13" id="KW-0804">Transcription</keyword>
<dbReference type="GO" id="GO:0003677">
    <property type="term" value="F:DNA binding"/>
    <property type="evidence" value="ECO:0007669"/>
    <property type="project" value="InterPro"/>
</dbReference>
<evidence type="ECO:0000256" key="16">
    <source>
        <dbReference type="PROSITE-ProRule" id="PRU00509"/>
    </source>
</evidence>
<keyword evidence="14" id="KW-0539">Nucleus</keyword>
<evidence type="ECO:0000256" key="1">
    <source>
        <dbReference type="ARBA" id="ARBA00001954"/>
    </source>
</evidence>
<dbReference type="InterPro" id="IPR003347">
    <property type="entry name" value="JmjC_dom"/>
</dbReference>
<gene>
    <name evidence="20" type="ORF">NMOB1V02_LOCUS1495</name>
</gene>
<dbReference type="EMBL" id="CAJPEX010000150">
    <property type="protein sequence ID" value="CAG0913770.1"/>
    <property type="molecule type" value="Genomic_DNA"/>
</dbReference>
<dbReference type="GO" id="GO:0140680">
    <property type="term" value="F:histone H3K36me/H3K36me2 demethylase activity"/>
    <property type="evidence" value="ECO:0007669"/>
    <property type="project" value="UniProtKB-EC"/>
</dbReference>
<dbReference type="FunFam" id="2.60.120.650:FF:000005">
    <property type="entry name" value="lysine-specific demethylase 2A isoform X1"/>
    <property type="match status" value="1"/>
</dbReference>
<evidence type="ECO:0000256" key="5">
    <source>
        <dbReference type="ARBA" id="ARBA00022723"/>
    </source>
</evidence>
<evidence type="ECO:0000256" key="11">
    <source>
        <dbReference type="ARBA" id="ARBA00023004"/>
    </source>
</evidence>
<dbReference type="Gene3D" id="2.60.120.650">
    <property type="entry name" value="Cupin"/>
    <property type="match status" value="1"/>
</dbReference>
<comment type="subcellular location">
    <subcellularLocation>
        <location evidence="2">Nucleus</location>
    </subcellularLocation>
</comment>
<evidence type="ECO:0000256" key="13">
    <source>
        <dbReference type="ARBA" id="ARBA00023163"/>
    </source>
</evidence>
<dbReference type="GO" id="GO:0008270">
    <property type="term" value="F:zinc ion binding"/>
    <property type="evidence" value="ECO:0007669"/>
    <property type="project" value="UniProtKB-KW"/>
</dbReference>
<keyword evidence="7" id="KW-0862">Zinc</keyword>
<dbReference type="EC" id="1.14.11.27" evidence="4"/>
<keyword evidence="11" id="KW-0408">Iron</keyword>
<organism evidence="20">
    <name type="scientific">Notodromas monacha</name>
    <dbReference type="NCBI Taxonomy" id="399045"/>
    <lineage>
        <taxon>Eukaryota</taxon>
        <taxon>Metazoa</taxon>
        <taxon>Ecdysozoa</taxon>
        <taxon>Arthropoda</taxon>
        <taxon>Crustacea</taxon>
        <taxon>Oligostraca</taxon>
        <taxon>Ostracoda</taxon>
        <taxon>Podocopa</taxon>
        <taxon>Podocopida</taxon>
        <taxon>Cypridocopina</taxon>
        <taxon>Cypridoidea</taxon>
        <taxon>Cyprididae</taxon>
        <taxon>Notodromas</taxon>
    </lineage>
</organism>
<evidence type="ECO:0000256" key="4">
    <source>
        <dbReference type="ARBA" id="ARBA00013246"/>
    </source>
</evidence>
<dbReference type="OrthoDB" id="5876800at2759"/>
<dbReference type="InterPro" id="IPR013083">
    <property type="entry name" value="Znf_RING/FYVE/PHD"/>
</dbReference>
<dbReference type="SMART" id="SM00558">
    <property type="entry name" value="JmjC"/>
    <property type="match status" value="1"/>
</dbReference>
<evidence type="ECO:0000256" key="17">
    <source>
        <dbReference type="SAM" id="MobiDB-lite"/>
    </source>
</evidence>
<evidence type="ECO:0000259" key="18">
    <source>
        <dbReference type="PROSITE" id="PS51058"/>
    </source>
</evidence>
<keyword evidence="21" id="KW-1185">Reference proteome</keyword>
<evidence type="ECO:0000256" key="8">
    <source>
        <dbReference type="ARBA" id="ARBA00022853"/>
    </source>
</evidence>
<evidence type="ECO:0000256" key="15">
    <source>
        <dbReference type="ARBA" id="ARBA00047915"/>
    </source>
</evidence>
<feature type="region of interest" description="Disordered" evidence="17">
    <location>
        <begin position="122"/>
        <end position="151"/>
    </location>
</feature>
<keyword evidence="5" id="KW-0479">Metal-binding</keyword>
<feature type="region of interest" description="Disordered" evidence="17">
    <location>
        <begin position="733"/>
        <end position="765"/>
    </location>
</feature>
<feature type="domain" description="JmjC" evidence="19">
    <location>
        <begin position="265"/>
        <end position="433"/>
    </location>
</feature>
<keyword evidence="9" id="KW-0223">Dioxygenase</keyword>
<evidence type="ECO:0000256" key="2">
    <source>
        <dbReference type="ARBA" id="ARBA00004123"/>
    </source>
</evidence>
<keyword evidence="8" id="KW-0156">Chromatin regulator</keyword>
<dbReference type="Pfam" id="PF13621">
    <property type="entry name" value="Cupin_8"/>
    <property type="match status" value="1"/>
</dbReference>
<comment type="cofactor">
    <cofactor evidence="1">
        <name>Fe(2+)</name>
        <dbReference type="ChEBI" id="CHEBI:29033"/>
    </cofactor>
</comment>
<comment type="similarity">
    <text evidence="3">Belongs to the JHDM1 histone demethylase family.</text>
</comment>
<dbReference type="InterPro" id="IPR050690">
    <property type="entry name" value="JHDM1_Histone_Demethylase"/>
</dbReference>
<evidence type="ECO:0000256" key="7">
    <source>
        <dbReference type="ARBA" id="ARBA00022833"/>
    </source>
</evidence>
<feature type="region of interest" description="Disordered" evidence="17">
    <location>
        <begin position="1"/>
        <end position="56"/>
    </location>
</feature>
<dbReference type="InterPro" id="IPR041667">
    <property type="entry name" value="Cupin_8"/>
</dbReference>